<reference evidence="1" key="2">
    <citation type="submission" date="2021-12" db="EMBL/GenBank/DDBJ databases">
        <title>Resequencing data analysis of finger millet.</title>
        <authorList>
            <person name="Hatakeyama M."/>
            <person name="Aluri S."/>
            <person name="Balachadran M.T."/>
            <person name="Sivarajan S.R."/>
            <person name="Poveda L."/>
            <person name="Shimizu-Inatsugi R."/>
            <person name="Schlapbach R."/>
            <person name="Sreeman S.M."/>
            <person name="Shimizu K.K."/>
        </authorList>
    </citation>
    <scope>NUCLEOTIDE SEQUENCE</scope>
</reference>
<organism evidence="1 2">
    <name type="scientific">Eleusine coracana subsp. coracana</name>
    <dbReference type="NCBI Taxonomy" id="191504"/>
    <lineage>
        <taxon>Eukaryota</taxon>
        <taxon>Viridiplantae</taxon>
        <taxon>Streptophyta</taxon>
        <taxon>Embryophyta</taxon>
        <taxon>Tracheophyta</taxon>
        <taxon>Spermatophyta</taxon>
        <taxon>Magnoliopsida</taxon>
        <taxon>Liliopsida</taxon>
        <taxon>Poales</taxon>
        <taxon>Poaceae</taxon>
        <taxon>PACMAD clade</taxon>
        <taxon>Chloridoideae</taxon>
        <taxon>Cynodonteae</taxon>
        <taxon>Eleusininae</taxon>
        <taxon>Eleusine</taxon>
    </lineage>
</organism>
<gene>
    <name evidence="1" type="primary">ga22829</name>
    <name evidence="1" type="ORF">PR202_ga22829</name>
</gene>
<protein>
    <submittedName>
        <fullName evidence="1">Uncharacterized protein</fullName>
    </submittedName>
</protein>
<proteinExistence type="predicted"/>
<name>A0AAV5D2Q3_ELECO</name>
<dbReference type="AlphaFoldDB" id="A0AAV5D2Q3"/>
<accession>A0AAV5D2Q3</accession>
<reference evidence="1" key="1">
    <citation type="journal article" date="2018" name="DNA Res.">
        <title>Multiple hybrid de novo genome assembly of finger millet, an orphan allotetraploid crop.</title>
        <authorList>
            <person name="Hatakeyama M."/>
            <person name="Aluri S."/>
            <person name="Balachadran M.T."/>
            <person name="Sivarajan S.R."/>
            <person name="Patrignani A."/>
            <person name="Gruter S."/>
            <person name="Poveda L."/>
            <person name="Shimizu-Inatsugi R."/>
            <person name="Baeten J."/>
            <person name="Francoijs K.J."/>
            <person name="Nataraja K.N."/>
            <person name="Reddy Y.A.N."/>
            <person name="Phadnis S."/>
            <person name="Ravikumar R.L."/>
            <person name="Schlapbach R."/>
            <person name="Sreeman S.M."/>
            <person name="Shimizu K.K."/>
        </authorList>
    </citation>
    <scope>NUCLEOTIDE SEQUENCE</scope>
</reference>
<dbReference type="Proteomes" id="UP001054889">
    <property type="component" value="Unassembled WGS sequence"/>
</dbReference>
<dbReference type="PANTHER" id="PTHR33471:SF1">
    <property type="entry name" value="OS01G0382700 PROTEIN"/>
    <property type="match status" value="1"/>
</dbReference>
<evidence type="ECO:0000313" key="1">
    <source>
        <dbReference type="EMBL" id="GJN05219.1"/>
    </source>
</evidence>
<sequence>MGKAITGKEQQLLAGVVVEVRRCLREYWLCGCGDARVELVYFSGGLRNMVLDTIGHYISQKYHNRVVQYIDSETDILYVNNVKHEAGHFLIAYLLGVLPKGYTITSLDTLIKQGSLNVQAGTAFVDFEFLEEVSSAILKSMQASYLPR</sequence>
<dbReference type="PANTHER" id="PTHR33471">
    <property type="entry name" value="ATP-DEPENDENT ZINC METALLOPROTEASE-RELATED"/>
    <property type="match status" value="1"/>
</dbReference>
<evidence type="ECO:0000313" key="2">
    <source>
        <dbReference type="Proteomes" id="UP001054889"/>
    </source>
</evidence>
<comment type="caution">
    <text evidence="1">The sequence shown here is derived from an EMBL/GenBank/DDBJ whole genome shotgun (WGS) entry which is preliminary data.</text>
</comment>
<dbReference type="EMBL" id="BQKI01000012">
    <property type="protein sequence ID" value="GJN05219.1"/>
    <property type="molecule type" value="Genomic_DNA"/>
</dbReference>
<keyword evidence="2" id="KW-1185">Reference proteome</keyword>